<evidence type="ECO:0000313" key="2">
    <source>
        <dbReference type="Proteomes" id="UP000549394"/>
    </source>
</evidence>
<proteinExistence type="predicted"/>
<organism evidence="1 2">
    <name type="scientific">Dimorphilus gyrociliatus</name>
    <dbReference type="NCBI Taxonomy" id="2664684"/>
    <lineage>
        <taxon>Eukaryota</taxon>
        <taxon>Metazoa</taxon>
        <taxon>Spiralia</taxon>
        <taxon>Lophotrochozoa</taxon>
        <taxon>Annelida</taxon>
        <taxon>Polychaeta</taxon>
        <taxon>Polychaeta incertae sedis</taxon>
        <taxon>Dinophilidae</taxon>
        <taxon>Dimorphilus</taxon>
    </lineage>
</organism>
<accession>A0A7I8VLM0</accession>
<gene>
    <name evidence="1" type="ORF">DGYR_LOCUS5207</name>
</gene>
<evidence type="ECO:0000313" key="1">
    <source>
        <dbReference type="EMBL" id="CAD5116602.1"/>
    </source>
</evidence>
<sequence>MHSPNSKVKFQVQVQVQYIDKNTTEANSNTCLLEQLNLEESTGKSVVKKGKKKHCQQDKKASTTSLPTTMASCKQYVFNQLVINDLLTLSDVNTDCKCGYIHIRLKFDKSCMEAGNVVVRTNTAGNKLKIVVNNFKIDGVNDFKYNIENTTIDYKRVIAKLTSDKVLQIDALMKNCTDDKSVCLQVICNS</sequence>
<reference evidence="1 2" key="1">
    <citation type="submission" date="2020-08" db="EMBL/GenBank/DDBJ databases">
        <authorList>
            <person name="Hejnol A."/>
        </authorList>
    </citation>
    <scope>NUCLEOTIDE SEQUENCE [LARGE SCALE GENOMIC DNA]</scope>
</reference>
<dbReference type="AlphaFoldDB" id="A0A7I8VLM0"/>
<name>A0A7I8VLM0_9ANNE</name>
<dbReference type="EMBL" id="CAJFCJ010000006">
    <property type="protein sequence ID" value="CAD5116602.1"/>
    <property type="molecule type" value="Genomic_DNA"/>
</dbReference>
<protein>
    <submittedName>
        <fullName evidence="1">Uncharacterized protein</fullName>
    </submittedName>
</protein>
<keyword evidence="2" id="KW-1185">Reference proteome</keyword>
<comment type="caution">
    <text evidence="1">The sequence shown here is derived from an EMBL/GenBank/DDBJ whole genome shotgun (WGS) entry which is preliminary data.</text>
</comment>
<dbReference type="Proteomes" id="UP000549394">
    <property type="component" value="Unassembled WGS sequence"/>
</dbReference>